<evidence type="ECO:0000256" key="1">
    <source>
        <dbReference type="ARBA" id="ARBA00022723"/>
    </source>
</evidence>
<organism evidence="5 6">
    <name type="scientific">Diploptera punctata</name>
    <name type="common">Pacific beetle cockroach</name>
    <dbReference type="NCBI Taxonomy" id="6984"/>
    <lineage>
        <taxon>Eukaryota</taxon>
        <taxon>Metazoa</taxon>
        <taxon>Ecdysozoa</taxon>
        <taxon>Arthropoda</taxon>
        <taxon>Hexapoda</taxon>
        <taxon>Insecta</taxon>
        <taxon>Pterygota</taxon>
        <taxon>Neoptera</taxon>
        <taxon>Polyneoptera</taxon>
        <taxon>Dictyoptera</taxon>
        <taxon>Blattodea</taxon>
        <taxon>Blaberoidea</taxon>
        <taxon>Blaberidae</taxon>
        <taxon>Diplopterinae</taxon>
        <taxon>Diploptera</taxon>
    </lineage>
</organism>
<evidence type="ECO:0000259" key="4">
    <source>
        <dbReference type="Pfam" id="PF04500"/>
    </source>
</evidence>
<evidence type="ECO:0000256" key="3">
    <source>
        <dbReference type="ARBA" id="ARBA00022833"/>
    </source>
</evidence>
<accession>A0AAD8E411</accession>
<keyword evidence="2" id="KW-0863">Zinc-finger</keyword>
<protein>
    <recommendedName>
        <fullName evidence="4">FLYWCH-type domain-containing protein</fullName>
    </recommendedName>
</protein>
<dbReference type="Gene3D" id="2.20.25.240">
    <property type="match status" value="1"/>
</dbReference>
<name>A0AAD8E411_DIPPU</name>
<keyword evidence="6" id="KW-1185">Reference proteome</keyword>
<sequence length="124" mass="14487">MERMLSEKGHGMLVIESLKFRFHKTLANGLQRWTCSIKTCKCFLKLDSSNSVVEKMTNHNHEKVSEKMLQRQHVSNAVKRKAMEDVCTRPTKLIHKKLKCHNAVENIHLKTNKDEDFLLINDKN</sequence>
<comment type="caution">
    <text evidence="5">The sequence shown here is derived from an EMBL/GenBank/DDBJ whole genome shotgun (WGS) entry which is preliminary data.</text>
</comment>
<dbReference type="Pfam" id="PF04500">
    <property type="entry name" value="FLYWCH"/>
    <property type="match status" value="1"/>
</dbReference>
<reference evidence="5" key="2">
    <citation type="submission" date="2023-05" db="EMBL/GenBank/DDBJ databases">
        <authorList>
            <person name="Fouks B."/>
        </authorList>
    </citation>
    <scope>NUCLEOTIDE SEQUENCE</scope>
    <source>
        <strain evidence="5">Stay&amp;Tobe</strain>
        <tissue evidence="5">Testes</tissue>
    </source>
</reference>
<keyword evidence="3" id="KW-0862">Zinc</keyword>
<dbReference type="Proteomes" id="UP001233999">
    <property type="component" value="Unassembled WGS sequence"/>
</dbReference>
<dbReference type="AlphaFoldDB" id="A0AAD8E411"/>
<evidence type="ECO:0000313" key="6">
    <source>
        <dbReference type="Proteomes" id="UP001233999"/>
    </source>
</evidence>
<dbReference type="InterPro" id="IPR007588">
    <property type="entry name" value="Znf_FLYWCH"/>
</dbReference>
<evidence type="ECO:0000313" key="5">
    <source>
        <dbReference type="EMBL" id="KAJ9576460.1"/>
    </source>
</evidence>
<evidence type="ECO:0000256" key="2">
    <source>
        <dbReference type="ARBA" id="ARBA00022771"/>
    </source>
</evidence>
<dbReference type="GO" id="GO:0008270">
    <property type="term" value="F:zinc ion binding"/>
    <property type="evidence" value="ECO:0007669"/>
    <property type="project" value="UniProtKB-KW"/>
</dbReference>
<dbReference type="EMBL" id="JASPKZ010009790">
    <property type="protein sequence ID" value="KAJ9576460.1"/>
    <property type="molecule type" value="Genomic_DNA"/>
</dbReference>
<proteinExistence type="predicted"/>
<keyword evidence="1" id="KW-0479">Metal-binding</keyword>
<feature type="domain" description="FLYWCH-type" evidence="4">
    <location>
        <begin position="6"/>
        <end position="61"/>
    </location>
</feature>
<reference evidence="5" key="1">
    <citation type="journal article" date="2023" name="IScience">
        <title>Live-bearing cockroach genome reveals convergent evolutionary mechanisms linked to viviparity in insects and beyond.</title>
        <authorList>
            <person name="Fouks B."/>
            <person name="Harrison M.C."/>
            <person name="Mikhailova A.A."/>
            <person name="Marchal E."/>
            <person name="English S."/>
            <person name="Carruthers M."/>
            <person name="Jennings E.C."/>
            <person name="Chiamaka E.L."/>
            <person name="Frigard R.A."/>
            <person name="Pippel M."/>
            <person name="Attardo G.M."/>
            <person name="Benoit J.B."/>
            <person name="Bornberg-Bauer E."/>
            <person name="Tobe S.S."/>
        </authorList>
    </citation>
    <scope>NUCLEOTIDE SEQUENCE</scope>
    <source>
        <strain evidence="5">Stay&amp;Tobe</strain>
    </source>
</reference>
<gene>
    <name evidence="5" type="ORF">L9F63_006673</name>
</gene>